<reference evidence="2 3" key="1">
    <citation type="submission" date="2018-09" db="EMBL/GenBank/DDBJ databases">
        <title>YIM PH21274 draft genome.</title>
        <authorList>
            <person name="Miao C."/>
        </authorList>
    </citation>
    <scope>NUCLEOTIDE SEQUENCE [LARGE SCALE GENOMIC DNA]</scope>
    <source>
        <strain evidence="2 3">YIM PH 21724</strain>
    </source>
</reference>
<feature type="transmembrane region" description="Helical" evidence="1">
    <location>
        <begin position="26"/>
        <end position="47"/>
    </location>
</feature>
<feature type="transmembrane region" description="Helical" evidence="1">
    <location>
        <begin position="67"/>
        <end position="91"/>
    </location>
</feature>
<keyword evidence="1" id="KW-1133">Transmembrane helix</keyword>
<dbReference type="Proteomes" id="UP000266677">
    <property type="component" value="Unassembled WGS sequence"/>
</dbReference>
<organism evidence="2 3">
    <name type="scientific">Nocardia panacis</name>
    <dbReference type="NCBI Taxonomy" id="2340916"/>
    <lineage>
        <taxon>Bacteria</taxon>
        <taxon>Bacillati</taxon>
        <taxon>Actinomycetota</taxon>
        <taxon>Actinomycetes</taxon>
        <taxon>Mycobacteriales</taxon>
        <taxon>Nocardiaceae</taxon>
        <taxon>Nocardia</taxon>
    </lineage>
</organism>
<keyword evidence="1" id="KW-0812">Transmembrane</keyword>
<dbReference type="AlphaFoldDB" id="A0A3A4KPG0"/>
<dbReference type="OrthoDB" id="4557262at2"/>
<keyword evidence="1" id="KW-0472">Membrane</keyword>
<evidence type="ECO:0000313" key="3">
    <source>
        <dbReference type="Proteomes" id="UP000266677"/>
    </source>
</evidence>
<sequence>MHTIVLAGFEAIDQITADTPPGSEKLILLVRWLLWGVMLAGVAGIIYAGGKFAWEKWNGGALESPKIVVAALIGGIVATSASALINTVVLAT</sequence>
<evidence type="ECO:0000313" key="2">
    <source>
        <dbReference type="EMBL" id="RJO77656.1"/>
    </source>
</evidence>
<dbReference type="EMBL" id="QZFU01000015">
    <property type="protein sequence ID" value="RJO77656.1"/>
    <property type="molecule type" value="Genomic_DNA"/>
</dbReference>
<protein>
    <submittedName>
        <fullName evidence="2">Uncharacterized protein</fullName>
    </submittedName>
</protein>
<accession>A0A3A4KPG0</accession>
<dbReference type="RefSeq" id="WP_120039181.1">
    <property type="nucleotide sequence ID" value="NZ_QZFU01000015.1"/>
</dbReference>
<evidence type="ECO:0000256" key="1">
    <source>
        <dbReference type="SAM" id="Phobius"/>
    </source>
</evidence>
<proteinExistence type="predicted"/>
<keyword evidence="3" id="KW-1185">Reference proteome</keyword>
<comment type="caution">
    <text evidence="2">The sequence shown here is derived from an EMBL/GenBank/DDBJ whole genome shotgun (WGS) entry which is preliminary data.</text>
</comment>
<name>A0A3A4KPG0_9NOCA</name>
<gene>
    <name evidence="2" type="ORF">D5S18_07945</name>
</gene>